<dbReference type="EMBL" id="JAUSQZ010000001">
    <property type="protein sequence ID" value="MDP9828771.1"/>
    <property type="molecule type" value="Genomic_DNA"/>
</dbReference>
<dbReference type="CDD" id="cd02062">
    <property type="entry name" value="Nitro_FMN_reductase"/>
    <property type="match status" value="1"/>
</dbReference>
<keyword evidence="3" id="KW-1185">Reference proteome</keyword>
<dbReference type="SUPFAM" id="SSF55469">
    <property type="entry name" value="FMN-dependent nitroreductase-like"/>
    <property type="match status" value="1"/>
</dbReference>
<name>A0ABT9P7V1_9ACTN</name>
<evidence type="ECO:0000259" key="1">
    <source>
        <dbReference type="Pfam" id="PF00881"/>
    </source>
</evidence>
<organism evidence="2 3">
    <name type="scientific">Kineosporia succinea</name>
    <dbReference type="NCBI Taxonomy" id="84632"/>
    <lineage>
        <taxon>Bacteria</taxon>
        <taxon>Bacillati</taxon>
        <taxon>Actinomycetota</taxon>
        <taxon>Actinomycetes</taxon>
        <taxon>Kineosporiales</taxon>
        <taxon>Kineosporiaceae</taxon>
        <taxon>Kineosporia</taxon>
    </lineage>
</organism>
<protein>
    <submittedName>
        <fullName evidence="2">Nitroreductase</fullName>
    </submittedName>
</protein>
<reference evidence="2 3" key="1">
    <citation type="submission" date="2023-07" db="EMBL/GenBank/DDBJ databases">
        <title>Sequencing the genomes of 1000 actinobacteria strains.</title>
        <authorList>
            <person name="Klenk H.-P."/>
        </authorList>
    </citation>
    <scope>NUCLEOTIDE SEQUENCE [LARGE SCALE GENOMIC DNA]</scope>
    <source>
        <strain evidence="2 3">DSM 44388</strain>
    </source>
</reference>
<proteinExistence type="predicted"/>
<accession>A0ABT9P7V1</accession>
<dbReference type="RefSeq" id="WP_307246293.1">
    <property type="nucleotide sequence ID" value="NZ_JAUSQZ010000001.1"/>
</dbReference>
<comment type="caution">
    <text evidence="2">The sequence shown here is derived from an EMBL/GenBank/DDBJ whole genome shotgun (WGS) entry which is preliminary data.</text>
</comment>
<sequence length="54" mass="6216">MTETWEAITSRRNVRSFTEQPISETDLERICEGARRTPSVGNRQHRDLVVVVTS</sequence>
<evidence type="ECO:0000313" key="3">
    <source>
        <dbReference type="Proteomes" id="UP001235712"/>
    </source>
</evidence>
<dbReference type="InterPro" id="IPR029479">
    <property type="entry name" value="Nitroreductase"/>
</dbReference>
<gene>
    <name evidence="2" type="ORF">J2S57_004520</name>
</gene>
<dbReference type="InterPro" id="IPR000415">
    <property type="entry name" value="Nitroreductase-like"/>
</dbReference>
<dbReference type="Gene3D" id="3.40.109.10">
    <property type="entry name" value="NADH Oxidase"/>
    <property type="match status" value="1"/>
</dbReference>
<dbReference type="Pfam" id="PF00881">
    <property type="entry name" value="Nitroreductase"/>
    <property type="match status" value="1"/>
</dbReference>
<evidence type="ECO:0000313" key="2">
    <source>
        <dbReference type="EMBL" id="MDP9828771.1"/>
    </source>
</evidence>
<dbReference type="Proteomes" id="UP001235712">
    <property type="component" value="Unassembled WGS sequence"/>
</dbReference>
<feature type="domain" description="Nitroreductase" evidence="1">
    <location>
        <begin position="8"/>
        <end position="53"/>
    </location>
</feature>